<name>A0A7R9JVC0_TIMGE</name>
<reference evidence="1" key="1">
    <citation type="submission" date="2020-11" db="EMBL/GenBank/DDBJ databases">
        <authorList>
            <person name="Tran Van P."/>
        </authorList>
    </citation>
    <scope>NUCLEOTIDE SEQUENCE</scope>
</reference>
<proteinExistence type="predicted"/>
<evidence type="ECO:0000313" key="1">
    <source>
        <dbReference type="EMBL" id="CAD7589402.1"/>
    </source>
</evidence>
<protein>
    <submittedName>
        <fullName evidence="1">Uncharacterized protein</fullName>
    </submittedName>
</protein>
<sequence>MAQTSITNYFNKRKRPIDDIKAKTKVMVLDQELFSSTESIQAEKRKAPKNYADKGMKVTKVKSSPGYDIRETFRKSSSIKLAVDSVCSDSREVVLHEKSKLTSQETLSISAVNHKVIVNEYVNVTTEGTKAKPNVPFEQLGSLSPYKNTSTHSEPTNNVTLADYAMNEAQDLDKQTKIENPNTTNDARKELGLMSPTKSFPRKELSLEEIKSRLSRSEKLRASIAKFSKGAERIKQLEDARRKNQLNEFTAIELEVPMSSQKPISFLGDGCPGYREQAFAWHIAIFASVGKRDFISCQISMASLFIGVTGDDRYI</sequence>
<accession>A0A7R9JVC0</accession>
<organism evidence="1">
    <name type="scientific">Timema genevievae</name>
    <name type="common">Walking stick</name>
    <dbReference type="NCBI Taxonomy" id="629358"/>
    <lineage>
        <taxon>Eukaryota</taxon>
        <taxon>Metazoa</taxon>
        <taxon>Ecdysozoa</taxon>
        <taxon>Arthropoda</taxon>
        <taxon>Hexapoda</taxon>
        <taxon>Insecta</taxon>
        <taxon>Pterygota</taxon>
        <taxon>Neoptera</taxon>
        <taxon>Polyneoptera</taxon>
        <taxon>Phasmatodea</taxon>
        <taxon>Timematodea</taxon>
        <taxon>Timematoidea</taxon>
        <taxon>Timematidae</taxon>
        <taxon>Timema</taxon>
    </lineage>
</organism>
<dbReference type="EMBL" id="OE840059">
    <property type="protein sequence ID" value="CAD7589402.1"/>
    <property type="molecule type" value="Genomic_DNA"/>
</dbReference>
<dbReference type="AlphaFoldDB" id="A0A7R9JVC0"/>
<gene>
    <name evidence="1" type="ORF">TGEB3V08_LOCUS3361</name>
</gene>